<accession>A0A2W7NAX1</accession>
<evidence type="ECO:0000313" key="2">
    <source>
        <dbReference type="Proteomes" id="UP000248916"/>
    </source>
</evidence>
<protein>
    <submittedName>
        <fullName evidence="1">PAS domain-containing protein</fullName>
    </submittedName>
</protein>
<dbReference type="InterPro" id="IPR009922">
    <property type="entry name" value="DUF1457"/>
</dbReference>
<dbReference type="OrthoDB" id="8478628at2"/>
<reference evidence="1 2" key="1">
    <citation type="submission" date="2018-06" db="EMBL/GenBank/DDBJ databases">
        <title>Genomic Encyclopedia of Archaeal and Bacterial Type Strains, Phase II (KMG-II): from individual species to whole genera.</title>
        <authorList>
            <person name="Goeker M."/>
        </authorList>
    </citation>
    <scope>NUCLEOTIDE SEQUENCE [LARGE SCALE GENOMIC DNA]</scope>
    <source>
        <strain evidence="1 2">DSM 22009</strain>
    </source>
</reference>
<keyword evidence="2" id="KW-1185">Reference proteome</keyword>
<dbReference type="Pfam" id="PF07310">
    <property type="entry name" value="PAS_5"/>
    <property type="match status" value="1"/>
</dbReference>
<evidence type="ECO:0000313" key="1">
    <source>
        <dbReference type="EMBL" id="PZX17565.1"/>
    </source>
</evidence>
<dbReference type="EMBL" id="QKZL01000004">
    <property type="protein sequence ID" value="PZX17565.1"/>
    <property type="molecule type" value="Genomic_DNA"/>
</dbReference>
<comment type="caution">
    <text evidence="1">The sequence shown here is derived from an EMBL/GenBank/DDBJ whole genome shotgun (WGS) entry which is preliminary data.</text>
</comment>
<dbReference type="RefSeq" id="WP_111536469.1">
    <property type="nucleotide sequence ID" value="NZ_QKZL01000004.1"/>
</dbReference>
<dbReference type="AlphaFoldDB" id="A0A2W7NAX1"/>
<organism evidence="1 2">
    <name type="scientific">Palleronia aestuarii</name>
    <dbReference type="NCBI Taxonomy" id="568105"/>
    <lineage>
        <taxon>Bacteria</taxon>
        <taxon>Pseudomonadati</taxon>
        <taxon>Pseudomonadota</taxon>
        <taxon>Alphaproteobacteria</taxon>
        <taxon>Rhodobacterales</taxon>
        <taxon>Roseobacteraceae</taxon>
        <taxon>Palleronia</taxon>
    </lineage>
</organism>
<name>A0A2W7NAX1_9RHOB</name>
<sequence length="226" mass="24795">MEDESKIGTPKVVSIAKFRTDPATECQNALRTYWEALCNGRIMPDRHDVDPRGLSDILDKVFLIERIAPRQAQFRVAGQHLAQTHGFDLRGMPVSTIFTAAARARLEDALQALFDEPAEITLELMGPRTGFFTRITAHLTLLPLRGPDGEVTRAIGCFQATGSGRESSAPRFDIANEERRTLIGYADPERQPIGGAPGVFSGADAMRASQHRKAGDRPALRLVTSN</sequence>
<dbReference type="Proteomes" id="UP000248916">
    <property type="component" value="Unassembled WGS sequence"/>
</dbReference>
<gene>
    <name evidence="1" type="ORF">LX81_01290</name>
</gene>
<proteinExistence type="predicted"/>